<dbReference type="AlphaFoldDB" id="A0A1E8CL11"/>
<gene>
    <name evidence="2" type="ORF">PHACT_08440</name>
</gene>
<dbReference type="OrthoDB" id="6192521at2"/>
<dbReference type="InterPro" id="IPR013517">
    <property type="entry name" value="FG-GAP"/>
</dbReference>
<evidence type="ECO:0008006" key="4">
    <source>
        <dbReference type="Google" id="ProtNLM"/>
    </source>
</evidence>
<accession>A0A1E8CL11</accession>
<dbReference type="RefSeq" id="WP_070116824.1">
    <property type="nucleotide sequence ID" value="NZ_MASR01000001.1"/>
</dbReference>
<evidence type="ECO:0000256" key="1">
    <source>
        <dbReference type="ARBA" id="ARBA00022729"/>
    </source>
</evidence>
<keyword evidence="3" id="KW-1185">Reference proteome</keyword>
<protein>
    <recommendedName>
        <fullName evidence="4">DUF4214 domain-containing protein</fullName>
    </recommendedName>
</protein>
<dbReference type="SUPFAM" id="SSF69318">
    <property type="entry name" value="Integrin alpha N-terminal domain"/>
    <property type="match status" value="2"/>
</dbReference>
<dbReference type="EMBL" id="MASR01000001">
    <property type="protein sequence ID" value="OFE13166.1"/>
    <property type="molecule type" value="Genomic_DNA"/>
</dbReference>
<keyword evidence="1" id="KW-0732">Signal</keyword>
<organism evidence="2 3">
    <name type="scientific">Pseudohongiella acticola</name>
    <dbReference type="NCBI Taxonomy" id="1524254"/>
    <lineage>
        <taxon>Bacteria</taxon>
        <taxon>Pseudomonadati</taxon>
        <taxon>Pseudomonadota</taxon>
        <taxon>Gammaproteobacteria</taxon>
        <taxon>Pseudomonadales</taxon>
        <taxon>Pseudohongiellaceae</taxon>
        <taxon>Pseudohongiella</taxon>
    </lineage>
</organism>
<proteinExistence type="predicted"/>
<dbReference type="Proteomes" id="UP000175669">
    <property type="component" value="Unassembled WGS sequence"/>
</dbReference>
<comment type="caution">
    <text evidence="2">The sequence shown here is derived from an EMBL/GenBank/DDBJ whole genome shotgun (WGS) entry which is preliminary data.</text>
</comment>
<reference evidence="3" key="1">
    <citation type="submission" date="2016-07" db="EMBL/GenBank/DDBJ databases">
        <authorList>
            <person name="Florea S."/>
            <person name="Webb J.S."/>
            <person name="Jaromczyk J."/>
            <person name="Schardl C.L."/>
        </authorList>
    </citation>
    <scope>NUCLEOTIDE SEQUENCE [LARGE SCALE GENOMIC DNA]</scope>
    <source>
        <strain evidence="3">KCTC 42131</strain>
    </source>
</reference>
<evidence type="ECO:0000313" key="2">
    <source>
        <dbReference type="EMBL" id="OFE13166.1"/>
    </source>
</evidence>
<dbReference type="Pfam" id="PF13517">
    <property type="entry name" value="FG-GAP_3"/>
    <property type="match status" value="2"/>
</dbReference>
<evidence type="ECO:0000313" key="3">
    <source>
        <dbReference type="Proteomes" id="UP000175669"/>
    </source>
</evidence>
<dbReference type="InterPro" id="IPR028994">
    <property type="entry name" value="Integrin_alpha_N"/>
</dbReference>
<name>A0A1E8CL11_9GAMM</name>
<dbReference type="STRING" id="1524254.PHACT_08440"/>
<dbReference type="Gene3D" id="2.130.10.130">
    <property type="entry name" value="Integrin alpha, N-terminal"/>
    <property type="match status" value="1"/>
</dbReference>
<sequence length="766" mass="82286">MPDHHYTEGDDVIQATTALGFGSSDIIYGDGGNDTVYLGDGVTFASGPGNDIIVGSGNSSYAAWAAQKPLIMNLVEGWADDGFGARDQVSGINTIHMSPLGGEIIGTDAGETVFAFGNNVTLRLGDGHDVVQMWQLQSQDYSIRQHGDTVTIKGNNNVFTLKGVDSIVFSDITITPVYEASEAMLALATLTSFVETEMSEGWWYAGVYYEPQLVSYGAQAPLLTDIGQDGDLDAVIPMSRGYRTGVDTRYSMQVFENIGGQLVYSEELSAQTPFVAGSRRSDTLFLERTQTEILVTAAHDTAIETETRTDIPWRFGDLTFTNTKPFADITHQIVSNTRTEAASMSGRASAIDAHSMAVGDINGDGMDDVLVGDFSGAFALLQTREGHFEYLSTPFMKKLLSWVEPTINGAETAFLLDFALGDVNGDGLDDLVTGWGHASVINRVFYNDKQAGFTEANSSMLPVSVYGSDLSLPLKHWIADLDGDGDNDLLIQQSRDEPYYGGSYFQVLINDGTGHFSDQTNARIGDPGDSPHTYGGRIDWTDMWQLMDLNNDGALDIIGTPKHDAEAQYYLNDGAGHFSLHQVSSGAGGPHVLWADFNGNGRVEGIKLASIWTTAEGTESINSFNHNELVSFTPPAASRAYDLQGDAGIVAKVLGAVLGPVGVTIPEYVGIGLAELERGATYNELLDFALDAVLSTNRSNGSVVNLLYNNIIGVAPDQVTIDSFVEQITSGQLTQLELARMAADLNENAVNIDLVGLSQTGIDYIA</sequence>
<dbReference type="PANTHER" id="PTHR44103:SF1">
    <property type="entry name" value="PROPROTEIN CONVERTASE P"/>
    <property type="match status" value="1"/>
</dbReference>
<dbReference type="PANTHER" id="PTHR44103">
    <property type="entry name" value="PROPROTEIN CONVERTASE P"/>
    <property type="match status" value="1"/>
</dbReference>